<dbReference type="CDD" id="cd00883">
    <property type="entry name" value="beta_CA_cladeA"/>
    <property type="match status" value="1"/>
</dbReference>
<feature type="binding site" evidence="6">
    <location>
        <position position="66"/>
    </location>
    <ligand>
        <name>Zn(2+)</name>
        <dbReference type="ChEBI" id="CHEBI:29105"/>
    </ligand>
</feature>
<protein>
    <recommendedName>
        <fullName evidence="7">Carbonic anhydrase</fullName>
        <ecNumber evidence="7">4.2.1.1</ecNumber>
    </recommendedName>
    <alternativeName>
        <fullName evidence="7">Carbonate dehydratase</fullName>
    </alternativeName>
</protein>
<dbReference type="EMBL" id="NESN01000002">
    <property type="protein sequence ID" value="PUE54031.1"/>
    <property type="molecule type" value="Genomic_DNA"/>
</dbReference>
<evidence type="ECO:0000256" key="3">
    <source>
        <dbReference type="ARBA" id="ARBA00022833"/>
    </source>
</evidence>
<dbReference type="SUPFAM" id="SSF53056">
    <property type="entry name" value="beta-carbonic anhydrase, cab"/>
    <property type="match status" value="1"/>
</dbReference>
<dbReference type="Pfam" id="PF00484">
    <property type="entry name" value="Pro_CA"/>
    <property type="match status" value="1"/>
</dbReference>
<dbReference type="GO" id="GO:0015976">
    <property type="term" value="P:carbon utilization"/>
    <property type="evidence" value="ECO:0007669"/>
    <property type="project" value="InterPro"/>
</dbReference>
<evidence type="ECO:0000256" key="6">
    <source>
        <dbReference type="PIRSR" id="PIRSR601765-1"/>
    </source>
</evidence>
<dbReference type="FunFam" id="3.40.1050.10:FF:000001">
    <property type="entry name" value="Carbonic anhydrase"/>
    <property type="match status" value="1"/>
</dbReference>
<dbReference type="GO" id="GO:0004089">
    <property type="term" value="F:carbonate dehydratase activity"/>
    <property type="evidence" value="ECO:0007669"/>
    <property type="project" value="UniProtKB-UniRule"/>
</dbReference>
<dbReference type="InterPro" id="IPR015892">
    <property type="entry name" value="Carbonic_anhydrase_CS"/>
</dbReference>
<dbReference type="PANTHER" id="PTHR11002:SF76">
    <property type="entry name" value="CARBONIC ANHYDRASE"/>
    <property type="match status" value="1"/>
</dbReference>
<dbReference type="Proteomes" id="UP000250790">
    <property type="component" value="Unassembled WGS sequence"/>
</dbReference>
<feature type="binding site" evidence="6">
    <location>
        <position position="64"/>
    </location>
    <ligand>
        <name>Zn(2+)</name>
        <dbReference type="ChEBI" id="CHEBI:29105"/>
    </ligand>
</feature>
<evidence type="ECO:0000256" key="5">
    <source>
        <dbReference type="ARBA" id="ARBA00048348"/>
    </source>
</evidence>
<dbReference type="AlphaFoldDB" id="A0A315E9M4"/>
<dbReference type="GO" id="GO:0008270">
    <property type="term" value="F:zinc ion binding"/>
    <property type="evidence" value="ECO:0007669"/>
    <property type="project" value="UniProtKB-UniRule"/>
</dbReference>
<dbReference type="PROSITE" id="PS00704">
    <property type="entry name" value="PROK_CO2_ANHYDRASE_1"/>
    <property type="match status" value="1"/>
</dbReference>
<keyword evidence="4 7" id="KW-0456">Lyase</keyword>
<evidence type="ECO:0000313" key="9">
    <source>
        <dbReference type="Proteomes" id="UP000250790"/>
    </source>
</evidence>
<comment type="similarity">
    <text evidence="1 7">Belongs to the beta-class carbonic anhydrase family.</text>
</comment>
<feature type="binding site" evidence="6">
    <location>
        <position position="123"/>
    </location>
    <ligand>
        <name>Zn(2+)</name>
        <dbReference type="ChEBI" id="CHEBI:29105"/>
    </ligand>
</feature>
<name>A0A315E9M4_9BURK</name>
<dbReference type="NCBIfam" id="NF007756">
    <property type="entry name" value="PRK10437.1"/>
    <property type="match status" value="1"/>
</dbReference>
<keyword evidence="2 6" id="KW-0479">Metal-binding</keyword>
<evidence type="ECO:0000256" key="7">
    <source>
        <dbReference type="RuleBase" id="RU003956"/>
    </source>
</evidence>
<dbReference type="InterPro" id="IPR001765">
    <property type="entry name" value="Carbonic_anhydrase"/>
</dbReference>
<keyword evidence="3 6" id="KW-0862">Zinc</keyword>
<dbReference type="EC" id="4.2.1.1" evidence="7"/>
<evidence type="ECO:0000256" key="2">
    <source>
        <dbReference type="ARBA" id="ARBA00022723"/>
    </source>
</evidence>
<organism evidence="8 9">
    <name type="scientific">Limnohabitans parvus II-B4</name>
    <dbReference type="NCBI Taxonomy" id="1293052"/>
    <lineage>
        <taxon>Bacteria</taxon>
        <taxon>Pseudomonadati</taxon>
        <taxon>Pseudomonadota</taxon>
        <taxon>Betaproteobacteria</taxon>
        <taxon>Burkholderiales</taxon>
        <taxon>Comamonadaceae</taxon>
        <taxon>Limnohabitans</taxon>
    </lineage>
</organism>
<dbReference type="PANTHER" id="PTHR11002">
    <property type="entry name" value="CARBONIC ANHYDRASE"/>
    <property type="match status" value="1"/>
</dbReference>
<comment type="caution">
    <text evidence="8">The sequence shown here is derived from an EMBL/GenBank/DDBJ whole genome shotgun (WGS) entry which is preliminary data.</text>
</comment>
<evidence type="ECO:0000313" key="8">
    <source>
        <dbReference type="EMBL" id="PUE54031.1"/>
    </source>
</evidence>
<accession>A0A315E9M4</accession>
<keyword evidence="9" id="KW-1185">Reference proteome</keyword>
<evidence type="ECO:0000256" key="4">
    <source>
        <dbReference type="ARBA" id="ARBA00023239"/>
    </source>
</evidence>
<comment type="cofactor">
    <cofactor evidence="6">
        <name>Zn(2+)</name>
        <dbReference type="ChEBI" id="CHEBI:29105"/>
    </cofactor>
    <text evidence="6">Binds 1 zinc ion per subunit.</text>
</comment>
<reference evidence="8 9" key="1">
    <citation type="submission" date="2017-04" db="EMBL/GenBank/DDBJ databases">
        <title>Unexpected and diverse lifestyles within the genus Limnohabitans.</title>
        <authorList>
            <person name="Kasalicky V."/>
            <person name="Mehrshad M."/>
            <person name="Andrei S.-A."/>
            <person name="Salcher M."/>
            <person name="Kratochvilova H."/>
            <person name="Simek K."/>
            <person name="Ghai R."/>
        </authorList>
    </citation>
    <scope>NUCLEOTIDE SEQUENCE [LARGE SCALE GENOMIC DNA]</scope>
    <source>
        <strain evidence="8 9">II-B4</strain>
    </source>
</reference>
<comment type="catalytic activity">
    <reaction evidence="5 7">
        <text>hydrogencarbonate + H(+) = CO2 + H2O</text>
        <dbReference type="Rhea" id="RHEA:10748"/>
        <dbReference type="ChEBI" id="CHEBI:15377"/>
        <dbReference type="ChEBI" id="CHEBI:15378"/>
        <dbReference type="ChEBI" id="CHEBI:16526"/>
        <dbReference type="ChEBI" id="CHEBI:17544"/>
        <dbReference type="EC" id="4.2.1.1"/>
    </reaction>
</comment>
<dbReference type="InterPro" id="IPR036874">
    <property type="entry name" value="Carbonic_anhydrase_sf"/>
</dbReference>
<sequence>MPKPAEIRSHQKFLLHCDNDRMSTSLQHLFDNNRAWAERMVQENPAYFSRLANQQNPKYLWIGCSDSRVPANQITGLDPGEVFVHRNVANVVVHSDLNALSVIQYAVDALKVEHIMVVGHYGCGGVLAATRGTRVGLADNWLRHVQDVRLRHRQRLNHLPQEELESVMCEMNVIEQVGNVALSNVMQDAWSRGQKVTVHGWIYGLDNGLVKDLGVTMSNASEVVNVFRSAFKRYPRGGM</sequence>
<dbReference type="Gene3D" id="3.40.1050.10">
    <property type="entry name" value="Carbonic anhydrase"/>
    <property type="match status" value="1"/>
</dbReference>
<comment type="function">
    <text evidence="7">Reversible hydration of carbon dioxide.</text>
</comment>
<gene>
    <name evidence="8" type="ORF">B9Z37_05485</name>
</gene>
<dbReference type="SMART" id="SM00947">
    <property type="entry name" value="Pro_CA"/>
    <property type="match status" value="1"/>
</dbReference>
<feature type="binding site" evidence="6">
    <location>
        <position position="120"/>
    </location>
    <ligand>
        <name>Zn(2+)</name>
        <dbReference type="ChEBI" id="CHEBI:29105"/>
    </ligand>
</feature>
<evidence type="ECO:0000256" key="1">
    <source>
        <dbReference type="ARBA" id="ARBA00006217"/>
    </source>
</evidence>
<dbReference type="PROSITE" id="PS00705">
    <property type="entry name" value="PROK_CO2_ANHYDRASE_2"/>
    <property type="match status" value="1"/>
</dbReference>
<proteinExistence type="inferred from homology"/>